<protein>
    <submittedName>
        <fullName evidence="1">Uncharacterized protein</fullName>
    </submittedName>
</protein>
<keyword evidence="2" id="KW-1185">Reference proteome</keyword>
<accession>A0ABX2AQW3</accession>
<dbReference type="GeneID" id="82156252"/>
<gene>
    <name evidence="1" type="ORF">HPS55_00590</name>
</gene>
<sequence>MDKIININAGAMYVDRIDNQTVNNFNAPVNNYSAPASNHPVTAVTVKTVSADVPPSGADVAPEPPLEIVEEPALTPDDERVKAVLEQMKRERVLLYSYDYAWVMELFRKADEHRLPHRFYSAASFVKYITDDLGIAGGPCSSSLTRKLSVVYGTFPEWTFEDKSDRREVMRRVNVGRRFLSLFRKGV</sequence>
<dbReference type="EMBL" id="JABKKE010000001">
    <property type="protein sequence ID" value="NPE12844.1"/>
    <property type="molecule type" value="Genomic_DNA"/>
</dbReference>
<name>A0ABX2AQW3_9BACT</name>
<reference evidence="1 2" key="1">
    <citation type="submission" date="2020-05" db="EMBL/GenBank/DDBJ databases">
        <title>Distinct polysaccharide utilization as determinants for interspecies competition between intestinal Prevotella spp.</title>
        <authorList>
            <person name="Galvez E.J.C."/>
            <person name="Iljazovic A."/>
            <person name="Strowig T."/>
        </authorList>
    </citation>
    <scope>NUCLEOTIDE SEQUENCE [LARGE SCALE GENOMIC DNA]</scope>
    <source>
        <strain evidence="1 2">PROD</strain>
    </source>
</reference>
<evidence type="ECO:0000313" key="2">
    <source>
        <dbReference type="Proteomes" id="UP001193734"/>
    </source>
</evidence>
<comment type="caution">
    <text evidence="1">The sequence shown here is derived from an EMBL/GenBank/DDBJ whole genome shotgun (WGS) entry which is preliminary data.</text>
</comment>
<proteinExistence type="predicted"/>
<evidence type="ECO:0000313" key="1">
    <source>
        <dbReference type="EMBL" id="NPE12844.1"/>
    </source>
</evidence>
<dbReference type="Proteomes" id="UP001193734">
    <property type="component" value="Unassembled WGS sequence"/>
</dbReference>
<dbReference type="RefSeq" id="WP_172173510.1">
    <property type="nucleotide sequence ID" value="NZ_CASGKU010000082.1"/>
</dbReference>
<organism evidence="1 2">
    <name type="scientific">Xylanibacter rodentium</name>
    <dbReference type="NCBI Taxonomy" id="2736289"/>
    <lineage>
        <taxon>Bacteria</taxon>
        <taxon>Pseudomonadati</taxon>
        <taxon>Bacteroidota</taxon>
        <taxon>Bacteroidia</taxon>
        <taxon>Bacteroidales</taxon>
        <taxon>Prevotellaceae</taxon>
        <taxon>Xylanibacter</taxon>
    </lineage>
</organism>